<reference evidence="5 6" key="1">
    <citation type="submission" date="2018-10" db="EMBL/GenBank/DDBJ databases">
        <title>Genome assembly for a Yunnan-Guizhou Plateau 3E fish, Anabarilius grahami (Regan), and its evolutionary and genetic applications.</title>
        <authorList>
            <person name="Jiang W."/>
        </authorList>
    </citation>
    <scope>NUCLEOTIDE SEQUENCE [LARGE SCALE GENOMIC DNA]</scope>
    <source>
        <strain evidence="5">AG-KIZ</strain>
        <tissue evidence="5">Muscle</tissue>
    </source>
</reference>
<evidence type="ECO:0000259" key="4">
    <source>
        <dbReference type="SMART" id="SM00731"/>
    </source>
</evidence>
<comment type="subcellular location">
    <subcellularLocation>
        <location evidence="1">Nucleus</location>
    </subcellularLocation>
</comment>
<dbReference type="GO" id="GO:0006974">
    <property type="term" value="P:DNA damage response"/>
    <property type="evidence" value="ECO:0007669"/>
    <property type="project" value="InterPro"/>
</dbReference>
<name>A0A3N0YJ74_ANAGA</name>
<dbReference type="AlphaFoldDB" id="A0A3N0YJ74"/>
<dbReference type="SMART" id="SM00731">
    <property type="entry name" value="SprT"/>
    <property type="match status" value="1"/>
</dbReference>
<keyword evidence="2" id="KW-0539">Nucleus</keyword>
<evidence type="ECO:0000313" key="6">
    <source>
        <dbReference type="Proteomes" id="UP000281406"/>
    </source>
</evidence>
<feature type="compositionally biased region" description="Pro residues" evidence="3">
    <location>
        <begin position="313"/>
        <end position="326"/>
    </location>
</feature>
<dbReference type="Pfam" id="PF10263">
    <property type="entry name" value="SprT-like"/>
    <property type="match status" value="1"/>
</dbReference>
<protein>
    <submittedName>
        <fullName evidence="5">SprT-like domain-containing protein Spartan</fullName>
    </submittedName>
</protein>
<dbReference type="PANTHER" id="PTHR21220:SF0">
    <property type="entry name" value="DNA-DEPENDENT METALLOPROTEASE SPRTN"/>
    <property type="match status" value="1"/>
</dbReference>
<feature type="domain" description="SprT-like" evidence="4">
    <location>
        <begin position="72"/>
        <end position="241"/>
    </location>
</feature>
<feature type="compositionally biased region" description="Polar residues" evidence="3">
    <location>
        <begin position="483"/>
        <end position="515"/>
    </location>
</feature>
<evidence type="ECO:0000256" key="1">
    <source>
        <dbReference type="ARBA" id="ARBA00004123"/>
    </source>
</evidence>
<dbReference type="InterPro" id="IPR055220">
    <property type="entry name" value="SPRTN_ZBD"/>
</dbReference>
<gene>
    <name evidence="5" type="ORF">DPX16_9027</name>
</gene>
<organism evidence="5 6">
    <name type="scientific">Anabarilius grahami</name>
    <name type="common">Kanglang fish</name>
    <name type="synonym">Barilius grahami</name>
    <dbReference type="NCBI Taxonomy" id="495550"/>
    <lineage>
        <taxon>Eukaryota</taxon>
        <taxon>Metazoa</taxon>
        <taxon>Chordata</taxon>
        <taxon>Craniata</taxon>
        <taxon>Vertebrata</taxon>
        <taxon>Euteleostomi</taxon>
        <taxon>Actinopterygii</taxon>
        <taxon>Neopterygii</taxon>
        <taxon>Teleostei</taxon>
        <taxon>Ostariophysi</taxon>
        <taxon>Cypriniformes</taxon>
        <taxon>Xenocyprididae</taxon>
        <taxon>Xenocypridinae</taxon>
        <taxon>Xenocypridinae incertae sedis</taxon>
        <taxon>Anabarilius</taxon>
    </lineage>
</organism>
<dbReference type="GO" id="GO:0005634">
    <property type="term" value="C:nucleus"/>
    <property type="evidence" value="ECO:0007669"/>
    <property type="project" value="UniProtKB-SubCell"/>
</dbReference>
<dbReference type="OrthoDB" id="5236983at2759"/>
<proteinExistence type="predicted"/>
<feature type="region of interest" description="Disordered" evidence="3">
    <location>
        <begin position="396"/>
        <end position="567"/>
    </location>
</feature>
<accession>A0A3N0YJ74</accession>
<dbReference type="InterPro" id="IPR044245">
    <property type="entry name" value="Spartan"/>
</dbReference>
<dbReference type="EMBL" id="RJVU01038599">
    <property type="protein sequence ID" value="ROL46292.1"/>
    <property type="molecule type" value="Genomic_DNA"/>
</dbReference>
<evidence type="ECO:0000256" key="2">
    <source>
        <dbReference type="ARBA" id="ARBA00023242"/>
    </source>
</evidence>
<dbReference type="GO" id="GO:0004222">
    <property type="term" value="F:metalloendopeptidase activity"/>
    <property type="evidence" value="ECO:0007669"/>
    <property type="project" value="InterPro"/>
</dbReference>
<dbReference type="GO" id="GO:0031593">
    <property type="term" value="F:polyubiquitin modification-dependent protein binding"/>
    <property type="evidence" value="ECO:0007669"/>
    <property type="project" value="TreeGrafter"/>
</dbReference>
<feature type="compositionally biased region" description="Polar residues" evidence="3">
    <location>
        <begin position="551"/>
        <end position="560"/>
    </location>
</feature>
<evidence type="ECO:0000256" key="3">
    <source>
        <dbReference type="SAM" id="MobiDB-lite"/>
    </source>
</evidence>
<feature type="region of interest" description="Disordered" evidence="3">
    <location>
        <begin position="828"/>
        <end position="851"/>
    </location>
</feature>
<feature type="region of interest" description="Disordered" evidence="3">
    <location>
        <begin position="237"/>
        <end position="329"/>
    </location>
</feature>
<dbReference type="GO" id="GO:0003697">
    <property type="term" value="F:single-stranded DNA binding"/>
    <property type="evidence" value="ECO:0007669"/>
    <property type="project" value="InterPro"/>
</dbReference>
<dbReference type="InterPro" id="IPR006640">
    <property type="entry name" value="SprT-like_domain"/>
</dbReference>
<comment type="caution">
    <text evidence="5">The sequence shown here is derived from an EMBL/GenBank/DDBJ whole genome shotgun (WGS) entry which is preliminary data.</text>
</comment>
<keyword evidence="6" id="KW-1185">Reference proteome</keyword>
<feature type="compositionally biased region" description="Polar residues" evidence="3">
    <location>
        <begin position="838"/>
        <end position="850"/>
    </location>
</feature>
<feature type="compositionally biased region" description="Low complexity" evidence="3">
    <location>
        <begin position="445"/>
        <end position="456"/>
    </location>
</feature>
<feature type="compositionally biased region" description="Polar residues" evidence="3">
    <location>
        <begin position="299"/>
        <end position="312"/>
    </location>
</feature>
<evidence type="ECO:0000313" key="5">
    <source>
        <dbReference type="EMBL" id="ROL46292.1"/>
    </source>
</evidence>
<sequence length="861" mass="94489">MEDEDFLLALRLQEQFDQGTSAAGWSDEECPSSKRRKIESSGLMDVIPYSQARPERPLSIVDESWETLDPNPDIRAMFLQFNDKFFWGKLSGVEVKWSPRMTLCAGVCSYEGRGGLCSVRLSEPLLKLRPRKDLVQTLLHEMIHALLFVTQNNRDRDGHGPEFCKHMDRINQASGTKITIYHSFHDEVDVYRQHWWRCNGPCQNHRPFFGYVKRAMNRPPSPRDPWWAEHQRTCGGTYTKIKEPENYGKTGKTDKKKDKNPSNETSKDSKPPSSTTGSGLQDIRNVIPFSGRGFILGGNMQTSTNKQSQSPPKAQPEPLVSPPDSPLLPRLRPFEANLFKRVGSGASNVPRKKSVGNTNAFININGSPVRISKGNDLRGKQRSVRDLFQAIVLKSPERAASASSSSKPDTEATAANPAKCNGPSSSSALDAKPCGKTSLINNHYSSTTTGPKPGSTELNLSKYFRSSAKTEFPDSKSKAFGSPQKSATSTPGYVSKFFGSNQKMGSDAASSGFRNTGSPQSSHTSTTSGSKHFGGSGKPESNFPSPRSIGSPRTSGTTPSGAKKRSWEDHNSEHIFDYFQRTTGESATSAVQQRVEVGDAVLPAVWDQQANNPPVQITVHCPVCHIKLQLGVLCQRGGSVADRGHHLPATDTFVPCWDSGPDLTLSQFIWPFPAHVFFKPSMNGKVGNGAAGGMLACIEGLPPLPKSLSGLLNSSGGSWRDMERMYVKKTMIQDDLSRGRNNTDSLLANKPANLDAALALLRKEMFVFAQVGLRQQDMSLLCQLWSLHESIQEYKGSCQDLSAVSSADGPYGIENGYFDEDEEYYTESGMTPAETPDGNDTSPKNGTSKDSWIHDSFHITI</sequence>
<dbReference type="Proteomes" id="UP000281406">
    <property type="component" value="Unassembled WGS sequence"/>
</dbReference>
<feature type="compositionally biased region" description="Basic and acidic residues" evidence="3">
    <location>
        <begin position="240"/>
        <end position="270"/>
    </location>
</feature>
<dbReference type="Pfam" id="PF22934">
    <property type="entry name" value="SPRTN_ZBD"/>
    <property type="match status" value="1"/>
</dbReference>
<dbReference type="PANTHER" id="PTHR21220">
    <property type="entry name" value="DNA-DEPENDENT METALLOPROTEASE SPRTN"/>
    <property type="match status" value="1"/>
</dbReference>
<feature type="compositionally biased region" description="Low complexity" evidence="3">
    <location>
        <begin position="516"/>
        <end position="531"/>
    </location>
</feature>